<proteinExistence type="evidence at transcript level"/>
<protein>
    <submittedName>
        <fullName evidence="2">Uncharacterized protein</fullName>
    </submittedName>
</protein>
<accession>C0PT70</accession>
<feature type="region of interest" description="Disordered" evidence="1">
    <location>
        <begin position="26"/>
        <end position="100"/>
    </location>
</feature>
<dbReference type="OMA" id="HHVDDQT"/>
<feature type="region of interest" description="Disordered" evidence="1">
    <location>
        <begin position="166"/>
        <end position="196"/>
    </location>
</feature>
<feature type="compositionally biased region" description="Low complexity" evidence="1">
    <location>
        <begin position="216"/>
        <end position="226"/>
    </location>
</feature>
<reference evidence="2" key="1">
    <citation type="submission" date="2009-02" db="EMBL/GenBank/DDBJ databases">
        <title>Full length sequence-verified cDNA sequences from Sitka spruce (Picea sitchensis).</title>
        <authorList>
            <person name="Reid K.E."/>
            <person name="Liao N."/>
            <person name="Ralph S."/>
            <person name="Kolosova N."/>
            <person name="Oddy C."/>
            <person name="Moore R."/>
            <person name="Mayo M."/>
            <person name="Wagner S."/>
            <person name="King J."/>
            <person name="Yanchuk A."/>
            <person name="Holt R."/>
            <person name="Jones S."/>
            <person name="Marra M."/>
            <person name="Ritland C.E."/>
            <person name="Ritland K."/>
            <person name="Bohlmann J."/>
        </authorList>
    </citation>
    <scope>NUCLEOTIDE SEQUENCE</scope>
    <source>
        <tissue evidence="2">Bark</tissue>
    </source>
</reference>
<evidence type="ECO:0000313" key="2">
    <source>
        <dbReference type="EMBL" id="ACN41010.1"/>
    </source>
</evidence>
<name>C0PT70_PICSI</name>
<sequence length="254" mass="28177">MGTAVLPARDFLAHYQSHPNVDFIGFSYPKKSQQYPPSKRKSGHGHGFSSQKAKVKGENPEKKCPLKPKHQEESFPEVDKRAGNRIHKASDRKFHHVDDQTLKKEPAKSSLLMGQVTILKRGEALKPNNNSSSQLEIAKEATCQLFVSPAEFMRPDPTFLSQDRTIKSRSVSSKESKAAPLRRLETETAGGGNGIKTPNFPVFISEKWAGPAFANSPSPRSLPLPSFSIKKSGEESAEIDRFATRDLRRLLGLD</sequence>
<dbReference type="AlphaFoldDB" id="C0PT70"/>
<dbReference type="PANTHER" id="PTHR33670:SF1">
    <property type="entry name" value="OS09G0416300 PROTEIN"/>
    <property type="match status" value="1"/>
</dbReference>
<dbReference type="EMBL" id="BT071556">
    <property type="protein sequence ID" value="ACN41010.1"/>
    <property type="molecule type" value="mRNA"/>
</dbReference>
<dbReference type="Pfam" id="PF15365">
    <property type="entry name" value="PNRC"/>
    <property type="match status" value="1"/>
</dbReference>
<feature type="region of interest" description="Disordered" evidence="1">
    <location>
        <begin position="214"/>
        <end position="235"/>
    </location>
</feature>
<dbReference type="InterPro" id="IPR028322">
    <property type="entry name" value="PNRC-like_rgn"/>
</dbReference>
<dbReference type="GO" id="GO:0016071">
    <property type="term" value="P:mRNA metabolic process"/>
    <property type="evidence" value="ECO:0007669"/>
    <property type="project" value="UniProtKB-ARBA"/>
</dbReference>
<evidence type="ECO:0000256" key="1">
    <source>
        <dbReference type="SAM" id="MobiDB-lite"/>
    </source>
</evidence>
<feature type="compositionally biased region" description="Basic and acidic residues" evidence="1">
    <location>
        <begin position="55"/>
        <end position="100"/>
    </location>
</feature>
<organism evidence="2">
    <name type="scientific">Picea sitchensis</name>
    <name type="common">Sitka spruce</name>
    <name type="synonym">Pinus sitchensis</name>
    <dbReference type="NCBI Taxonomy" id="3332"/>
    <lineage>
        <taxon>Eukaryota</taxon>
        <taxon>Viridiplantae</taxon>
        <taxon>Streptophyta</taxon>
        <taxon>Embryophyta</taxon>
        <taxon>Tracheophyta</taxon>
        <taxon>Spermatophyta</taxon>
        <taxon>Pinopsida</taxon>
        <taxon>Pinidae</taxon>
        <taxon>Conifers I</taxon>
        <taxon>Pinales</taxon>
        <taxon>Pinaceae</taxon>
        <taxon>Picea</taxon>
    </lineage>
</organism>
<feature type="compositionally biased region" description="Basic and acidic residues" evidence="1">
    <location>
        <begin position="172"/>
        <end position="186"/>
    </location>
</feature>
<dbReference type="PANTHER" id="PTHR33670">
    <property type="entry name" value="SPLICING FACTOR, PROLINE- AND GLUTAMINE-RICH-LIKE"/>
    <property type="match status" value="1"/>
</dbReference>